<dbReference type="InterPro" id="IPR019752">
    <property type="entry name" value="Pyrv/ketoisovalerate_OxRed_cat"/>
</dbReference>
<dbReference type="Pfam" id="PF01558">
    <property type="entry name" value="POR"/>
    <property type="match status" value="1"/>
</dbReference>
<dbReference type="FunFam" id="3.40.50.970:FF:000022">
    <property type="entry name" value="2-oxoglutarate ferredoxin oxidoreductase alpha subunit"/>
    <property type="match status" value="1"/>
</dbReference>
<evidence type="ECO:0000313" key="4">
    <source>
        <dbReference type="EMBL" id="RED48013.1"/>
    </source>
</evidence>
<protein>
    <submittedName>
        <fullName evidence="4">2-oxoglutarate ferredoxin oxidoreductase subunit alpha</fullName>
    </submittedName>
</protein>
<dbReference type="PANTHER" id="PTHR32154:SF20">
    <property type="entry name" value="2-OXOGLUTARATE OXIDOREDUCTASE SUBUNIT KORA"/>
    <property type="match status" value="1"/>
</dbReference>
<keyword evidence="5" id="KW-1185">Reference proteome</keyword>
<keyword evidence="1" id="KW-0560">Oxidoreductase</keyword>
<dbReference type="InterPro" id="IPR002880">
    <property type="entry name" value="Pyrv_Fd/Flavodoxin_OxRdtase_N"/>
</dbReference>
<comment type="caution">
    <text evidence="4">The sequence shown here is derived from an EMBL/GenBank/DDBJ whole genome shotgun (WGS) entry which is preliminary data.</text>
</comment>
<dbReference type="InterPro" id="IPR029061">
    <property type="entry name" value="THDP-binding"/>
</dbReference>
<dbReference type="Gene3D" id="3.40.50.920">
    <property type="match status" value="1"/>
</dbReference>
<evidence type="ECO:0000313" key="5">
    <source>
        <dbReference type="Proteomes" id="UP000256845"/>
    </source>
</evidence>
<dbReference type="EMBL" id="QRDW01000008">
    <property type="protein sequence ID" value="RED48013.1"/>
    <property type="molecule type" value="Genomic_DNA"/>
</dbReference>
<dbReference type="InterPro" id="IPR022367">
    <property type="entry name" value="2-oxoacid/accept_OxRdtase_asu"/>
</dbReference>
<reference evidence="4 5" key="1">
    <citation type="submission" date="2018-07" db="EMBL/GenBank/DDBJ databases">
        <title>Genomic Encyclopedia of Type Strains, Phase III (KMG-III): the genomes of soil and plant-associated and newly described type strains.</title>
        <authorList>
            <person name="Whitman W."/>
        </authorList>
    </citation>
    <scope>NUCLEOTIDE SEQUENCE [LARGE SCALE GENOMIC DNA]</scope>
    <source>
        <strain evidence="4 5">CECT 8488</strain>
    </source>
</reference>
<sequence length="628" mass="67744">MDGSSNTVPNPDHSDALESAVVRFAGDSGDGMQLTGGQFTLATAVAGNDLATFPDFPAEIRAPVGTTYGVSAFQIHFGARKIRTIGDMVDVLVVMNPAALITNLNDLRRGGLIIADAGSFTDRNLRKAGYEANPLEDGSLDAYRIIPLDIQKLTQDAVADCNISNKEALRTKNLWSLGLVLWMFERDTGTTLRWLEEKFAGKADILAANKAALKAGHAFGETAEISAELPLYHVPPADIPPGLYRNITGAEALAWGLTAGCRMADLGMTFCSYPITPASQLLHVLSKMRDHDVLTFQAEDEIAAACAAIGASYAGKMGVTSSSGPGIALKTEALGLAIATELPLVVVNAQRGGPSTGLPTKTEQSDLFQAVFGRNSDAPMPVLAARTASDCFDVAIEAVRLATKYMTPVMLLTDGYLQNASEPWRIPDLEKDYEHFAKERIVTEVTDFHPYDRDGETLARPWAVPGTPGLMHRIGGIERADVTGNISYDPDNHQKMTDFRRNKILGIADDIAPQEICRGPEQGVLAILGWGSTFGPIHRAVGNMNETGLAVSHIHLRHIWPLPANLADILDRFDHVLIPEMNDGQLFKFLRAELLLEATSLRKVTGKPFKVHEIETAAAALLEGSDDE</sequence>
<dbReference type="CDD" id="cd07034">
    <property type="entry name" value="TPP_PYR_PFOR_IOR-alpha_like"/>
    <property type="match status" value="1"/>
</dbReference>
<dbReference type="Gene3D" id="3.40.920.10">
    <property type="entry name" value="Pyruvate-ferredoxin oxidoreductase, PFOR, domain III"/>
    <property type="match status" value="1"/>
</dbReference>
<dbReference type="Gene3D" id="3.40.50.970">
    <property type="match status" value="1"/>
</dbReference>
<proteinExistence type="predicted"/>
<dbReference type="InterPro" id="IPR009014">
    <property type="entry name" value="Transketo_C/PFOR_II"/>
</dbReference>
<evidence type="ECO:0000259" key="2">
    <source>
        <dbReference type="Pfam" id="PF01558"/>
    </source>
</evidence>
<dbReference type="GO" id="GO:0006979">
    <property type="term" value="P:response to oxidative stress"/>
    <property type="evidence" value="ECO:0007669"/>
    <property type="project" value="TreeGrafter"/>
</dbReference>
<name>A0A3D9HEX0_9PROT</name>
<accession>A0A3D9HEX0</accession>
<dbReference type="InterPro" id="IPR002869">
    <property type="entry name" value="Pyrv_flavodox_OxRed_cen"/>
</dbReference>
<dbReference type="Pfam" id="PF01855">
    <property type="entry name" value="POR_N"/>
    <property type="match status" value="1"/>
</dbReference>
<evidence type="ECO:0000256" key="1">
    <source>
        <dbReference type="ARBA" id="ARBA00023002"/>
    </source>
</evidence>
<evidence type="ECO:0000259" key="3">
    <source>
        <dbReference type="Pfam" id="PF01855"/>
    </source>
</evidence>
<feature type="domain" description="Pyruvate/ketoisovalerate oxidoreductase catalytic" evidence="2">
    <location>
        <begin position="29"/>
        <end position="217"/>
    </location>
</feature>
<organism evidence="4 5">
    <name type="scientific">Aestuariispira insulae</name>
    <dbReference type="NCBI Taxonomy" id="1461337"/>
    <lineage>
        <taxon>Bacteria</taxon>
        <taxon>Pseudomonadati</taxon>
        <taxon>Pseudomonadota</taxon>
        <taxon>Alphaproteobacteria</taxon>
        <taxon>Rhodospirillales</taxon>
        <taxon>Kiloniellaceae</taxon>
        <taxon>Aestuariispira</taxon>
    </lineage>
</organism>
<dbReference type="GO" id="GO:0016903">
    <property type="term" value="F:oxidoreductase activity, acting on the aldehyde or oxo group of donors"/>
    <property type="evidence" value="ECO:0007669"/>
    <property type="project" value="InterPro"/>
</dbReference>
<dbReference type="PANTHER" id="PTHR32154">
    <property type="entry name" value="PYRUVATE-FLAVODOXIN OXIDOREDUCTASE-RELATED"/>
    <property type="match status" value="1"/>
</dbReference>
<dbReference type="NCBIfam" id="TIGR03710">
    <property type="entry name" value="OAFO_sf"/>
    <property type="match status" value="1"/>
</dbReference>
<dbReference type="Proteomes" id="UP000256845">
    <property type="component" value="Unassembled WGS sequence"/>
</dbReference>
<dbReference type="InterPro" id="IPR050722">
    <property type="entry name" value="Pyruvate:ferred/Flavod_OxRd"/>
</dbReference>
<dbReference type="AlphaFoldDB" id="A0A3D9HEX0"/>
<dbReference type="SUPFAM" id="SSF52922">
    <property type="entry name" value="TK C-terminal domain-like"/>
    <property type="match status" value="1"/>
</dbReference>
<dbReference type="OrthoDB" id="9794954at2"/>
<dbReference type="SUPFAM" id="SSF52518">
    <property type="entry name" value="Thiamin diphosphate-binding fold (THDP-binding)"/>
    <property type="match status" value="1"/>
</dbReference>
<feature type="domain" description="Pyruvate flavodoxin/ferredoxin oxidoreductase pyrimidine binding" evidence="3">
    <location>
        <begin position="269"/>
        <end position="478"/>
    </location>
</feature>
<dbReference type="RefSeq" id="WP_115937647.1">
    <property type="nucleotide sequence ID" value="NZ_QRDW01000008.1"/>
</dbReference>
<gene>
    <name evidence="4" type="ORF">DFP90_10830</name>
</gene>